<evidence type="ECO:0000313" key="7">
    <source>
        <dbReference type="Proteomes" id="UP001162483"/>
    </source>
</evidence>
<proteinExistence type="inferred from homology"/>
<dbReference type="Proteomes" id="UP001162483">
    <property type="component" value="Unassembled WGS sequence"/>
</dbReference>
<dbReference type="Pfam" id="PF01200">
    <property type="entry name" value="Ribosomal_S28e"/>
    <property type="match status" value="1"/>
</dbReference>
<name>A0ABN9HDT7_9NEOB</name>
<dbReference type="InterPro" id="IPR000289">
    <property type="entry name" value="Ribosomal_eS28"/>
</dbReference>
<evidence type="ECO:0000256" key="3">
    <source>
        <dbReference type="ARBA" id="ARBA00023274"/>
    </source>
</evidence>
<gene>
    <name evidence="6" type="ORF">SPARVUS_LOCUS15848623</name>
</gene>
<keyword evidence="2" id="KW-0689">Ribosomal protein</keyword>
<evidence type="ECO:0000256" key="2">
    <source>
        <dbReference type="ARBA" id="ARBA00022980"/>
    </source>
</evidence>
<dbReference type="Gene3D" id="2.40.50.140">
    <property type="entry name" value="Nucleic acid-binding proteins"/>
    <property type="match status" value="1"/>
</dbReference>
<evidence type="ECO:0000256" key="1">
    <source>
        <dbReference type="ARBA" id="ARBA00005943"/>
    </source>
</evidence>
<sequence length="35" mass="3908">MDDTNCSILRNVKGPVCEGDILMLLESERVARILC</sequence>
<dbReference type="EMBL" id="CATNWA010020696">
    <property type="protein sequence ID" value="CAI9619524.1"/>
    <property type="molecule type" value="Genomic_DNA"/>
</dbReference>
<keyword evidence="7" id="KW-1185">Reference proteome</keyword>
<comment type="caution">
    <text evidence="6">The sequence shown here is derived from an EMBL/GenBank/DDBJ whole genome shotgun (WGS) entry which is preliminary data.</text>
</comment>
<evidence type="ECO:0000256" key="5">
    <source>
        <dbReference type="ARBA" id="ARBA00035453"/>
    </source>
</evidence>
<comment type="similarity">
    <text evidence="1">Belongs to the eukaryotic ribosomal protein eS28 family.</text>
</comment>
<evidence type="ECO:0000313" key="6">
    <source>
        <dbReference type="EMBL" id="CAI9619524.1"/>
    </source>
</evidence>
<accession>A0ABN9HDT7</accession>
<dbReference type="InterPro" id="IPR012340">
    <property type="entry name" value="NA-bd_OB-fold"/>
</dbReference>
<protein>
    <recommendedName>
        <fullName evidence="4">Small ribosomal subunit protein eS28</fullName>
    </recommendedName>
    <alternativeName>
        <fullName evidence="5">40S ribosomal protein S28</fullName>
    </alternativeName>
</protein>
<reference evidence="6" key="1">
    <citation type="submission" date="2023-05" db="EMBL/GenBank/DDBJ databases">
        <authorList>
            <person name="Stuckert A."/>
        </authorList>
    </citation>
    <scope>NUCLEOTIDE SEQUENCE</scope>
</reference>
<evidence type="ECO:0000256" key="4">
    <source>
        <dbReference type="ARBA" id="ARBA00035146"/>
    </source>
</evidence>
<dbReference type="SUPFAM" id="SSF50249">
    <property type="entry name" value="Nucleic acid-binding proteins"/>
    <property type="match status" value="1"/>
</dbReference>
<organism evidence="6 7">
    <name type="scientific">Staurois parvus</name>
    <dbReference type="NCBI Taxonomy" id="386267"/>
    <lineage>
        <taxon>Eukaryota</taxon>
        <taxon>Metazoa</taxon>
        <taxon>Chordata</taxon>
        <taxon>Craniata</taxon>
        <taxon>Vertebrata</taxon>
        <taxon>Euteleostomi</taxon>
        <taxon>Amphibia</taxon>
        <taxon>Batrachia</taxon>
        <taxon>Anura</taxon>
        <taxon>Neobatrachia</taxon>
        <taxon>Ranoidea</taxon>
        <taxon>Ranidae</taxon>
        <taxon>Staurois</taxon>
    </lineage>
</organism>
<keyword evidence="3" id="KW-0687">Ribonucleoprotein</keyword>